<reference evidence="1" key="1">
    <citation type="submission" date="2021-06" db="EMBL/GenBank/DDBJ databases">
        <authorList>
            <person name="Kallberg Y."/>
            <person name="Tangrot J."/>
            <person name="Rosling A."/>
        </authorList>
    </citation>
    <scope>NUCLEOTIDE SEQUENCE</scope>
    <source>
        <strain evidence="1">CL356</strain>
    </source>
</reference>
<comment type="caution">
    <text evidence="1">The sequence shown here is derived from an EMBL/GenBank/DDBJ whole genome shotgun (WGS) entry which is preliminary data.</text>
</comment>
<feature type="non-terminal residue" evidence="1">
    <location>
        <position position="1"/>
    </location>
</feature>
<gene>
    <name evidence="1" type="ORF">ACOLOM_LOCUS13245</name>
</gene>
<accession>A0ACA9QQS8</accession>
<feature type="non-terminal residue" evidence="1">
    <location>
        <position position="47"/>
    </location>
</feature>
<name>A0ACA9QQS8_9GLOM</name>
<evidence type="ECO:0000313" key="1">
    <source>
        <dbReference type="EMBL" id="CAG8761958.1"/>
    </source>
</evidence>
<organism evidence="1 2">
    <name type="scientific">Acaulospora colombiana</name>
    <dbReference type="NCBI Taxonomy" id="27376"/>
    <lineage>
        <taxon>Eukaryota</taxon>
        <taxon>Fungi</taxon>
        <taxon>Fungi incertae sedis</taxon>
        <taxon>Mucoromycota</taxon>
        <taxon>Glomeromycotina</taxon>
        <taxon>Glomeromycetes</taxon>
        <taxon>Diversisporales</taxon>
        <taxon>Acaulosporaceae</taxon>
        <taxon>Acaulospora</taxon>
    </lineage>
</organism>
<keyword evidence="2" id="KW-1185">Reference proteome</keyword>
<protein>
    <submittedName>
        <fullName evidence="1">12791_t:CDS:1</fullName>
    </submittedName>
</protein>
<dbReference type="EMBL" id="CAJVPT010059419">
    <property type="protein sequence ID" value="CAG8761958.1"/>
    <property type="molecule type" value="Genomic_DNA"/>
</dbReference>
<dbReference type="Proteomes" id="UP000789525">
    <property type="component" value="Unassembled WGS sequence"/>
</dbReference>
<proteinExistence type="predicted"/>
<sequence length="47" mass="5471">IMISALHWIRKGVAAEQPEKYELDEKECERISQFAALKLEEVENEPV</sequence>
<evidence type="ECO:0000313" key="2">
    <source>
        <dbReference type="Proteomes" id="UP000789525"/>
    </source>
</evidence>